<dbReference type="PANTHER" id="PTHR21039:SF0">
    <property type="entry name" value="HISTIDINOL-PHOSPHATASE"/>
    <property type="match status" value="1"/>
</dbReference>
<dbReference type="Proteomes" id="UP000286773">
    <property type="component" value="Unassembled WGS sequence"/>
</dbReference>
<protein>
    <recommendedName>
        <fullName evidence="2">Histidinol-phosphatase</fullName>
        <shortName evidence="2">HolPase</shortName>
        <ecNumber evidence="2">3.1.3.15</ecNumber>
    </recommendedName>
</protein>
<dbReference type="Gene3D" id="3.20.20.140">
    <property type="entry name" value="Metal-dependent hydrolases"/>
    <property type="match status" value="1"/>
</dbReference>
<evidence type="ECO:0000256" key="1">
    <source>
        <dbReference type="ARBA" id="ARBA00022801"/>
    </source>
</evidence>
<sequence length="259" mass="29461">MTYYDQHLHTHHSFDCQESFENYLALSPGQLVTTEHLDLCNPAEDFADSMPDYDAYTAEIAELEAKHTIRILKGIEIGFVKEHWPAIASYLAGKDFDVQLLSVHQNGKYDYMDDVVLTLDPQELIADYYTRMLSAVETADSCNILTHFDYGVRRLSLTPEAFQSYAEPYLIPLFKAVIEKQLAFELNAKSFITYGNRLLYNYAVPLYRSLGGKLFTLGSDAHRAADYELAFDDMSEFLKGFGVSHLATYQKGKLQLVAM</sequence>
<keyword evidence="4" id="KW-1185">Reference proteome</keyword>
<evidence type="ECO:0000313" key="4">
    <source>
        <dbReference type="Proteomes" id="UP000286773"/>
    </source>
</evidence>
<comment type="catalytic activity">
    <reaction evidence="2">
        <text>L-histidinol phosphate + H2O = L-histidinol + phosphate</text>
        <dbReference type="Rhea" id="RHEA:14465"/>
        <dbReference type="ChEBI" id="CHEBI:15377"/>
        <dbReference type="ChEBI" id="CHEBI:43474"/>
        <dbReference type="ChEBI" id="CHEBI:57699"/>
        <dbReference type="ChEBI" id="CHEBI:57980"/>
        <dbReference type="EC" id="3.1.3.15"/>
    </reaction>
</comment>
<gene>
    <name evidence="3" type="ORF">CBF27_06110</name>
</gene>
<dbReference type="EMBL" id="NGKC01000005">
    <property type="protein sequence ID" value="RSU12546.1"/>
    <property type="molecule type" value="Genomic_DNA"/>
</dbReference>
<dbReference type="InterPro" id="IPR016195">
    <property type="entry name" value="Pol/histidinol_Pase-like"/>
</dbReference>
<proteinExistence type="inferred from homology"/>
<keyword evidence="1 2" id="KW-0378">Hydrolase</keyword>
<evidence type="ECO:0000313" key="3">
    <source>
        <dbReference type="EMBL" id="RSU12546.1"/>
    </source>
</evidence>
<evidence type="ECO:0000256" key="2">
    <source>
        <dbReference type="RuleBase" id="RU366003"/>
    </source>
</evidence>
<dbReference type="UniPathway" id="UPA00031">
    <property type="reaction ID" value="UER00013"/>
</dbReference>
<dbReference type="GO" id="GO:0000105">
    <property type="term" value="P:L-histidine biosynthetic process"/>
    <property type="evidence" value="ECO:0007669"/>
    <property type="project" value="UniProtKB-UniRule"/>
</dbReference>
<dbReference type="GO" id="GO:0004401">
    <property type="term" value="F:histidinol-phosphatase activity"/>
    <property type="evidence" value="ECO:0007669"/>
    <property type="project" value="UniProtKB-UniRule"/>
</dbReference>
<dbReference type="PANTHER" id="PTHR21039">
    <property type="entry name" value="HISTIDINOL PHOSPHATASE-RELATED"/>
    <property type="match status" value="1"/>
</dbReference>
<organism evidence="3 4">
    <name type="scientific">Vagococcus acidifermentans</name>
    <dbReference type="NCBI Taxonomy" id="564710"/>
    <lineage>
        <taxon>Bacteria</taxon>
        <taxon>Bacillati</taxon>
        <taxon>Bacillota</taxon>
        <taxon>Bacilli</taxon>
        <taxon>Lactobacillales</taxon>
        <taxon>Enterococcaceae</taxon>
        <taxon>Vagococcus</taxon>
    </lineage>
</organism>
<comment type="pathway">
    <text evidence="2">Amino-acid biosynthesis; L-histidine biosynthesis; L-histidine from 5-phospho-alpha-D-ribose 1-diphosphate: step 8/9.</text>
</comment>
<dbReference type="GO" id="GO:0005737">
    <property type="term" value="C:cytoplasm"/>
    <property type="evidence" value="ECO:0007669"/>
    <property type="project" value="TreeGrafter"/>
</dbReference>
<dbReference type="RefSeq" id="WP_126813440.1">
    <property type="nucleotide sequence ID" value="NZ_NGKC01000005.1"/>
</dbReference>
<name>A0A430AWX9_9ENTE</name>
<dbReference type="AlphaFoldDB" id="A0A430AWX9"/>
<keyword evidence="2" id="KW-0368">Histidine biosynthesis</keyword>
<keyword evidence="2" id="KW-0028">Amino-acid biosynthesis</keyword>
<reference evidence="3 4" key="1">
    <citation type="submission" date="2017-05" db="EMBL/GenBank/DDBJ databases">
        <title>Vagococcus spp. assemblies.</title>
        <authorList>
            <person name="Gulvik C.A."/>
        </authorList>
    </citation>
    <scope>NUCLEOTIDE SEQUENCE [LARGE SCALE GENOMIC DNA]</scope>
    <source>
        <strain evidence="3 4">LMG 24798</strain>
    </source>
</reference>
<accession>A0A430AWX9</accession>
<dbReference type="EC" id="3.1.3.15" evidence="2"/>
<dbReference type="OrthoDB" id="9775255at2"/>
<comment type="similarity">
    <text evidence="2">Belongs to the PHP hydrolase family. HisK subfamily.</text>
</comment>
<dbReference type="InterPro" id="IPR010140">
    <property type="entry name" value="Histidinol_P_phosphatase_HisJ"/>
</dbReference>
<comment type="caution">
    <text evidence="3">The sequence shown here is derived from an EMBL/GenBank/DDBJ whole genome shotgun (WGS) entry which is preliminary data.</text>
</comment>
<dbReference type="SUPFAM" id="SSF89550">
    <property type="entry name" value="PHP domain-like"/>
    <property type="match status" value="1"/>
</dbReference>
<dbReference type="NCBIfam" id="NF005597">
    <property type="entry name" value="PRK07329.1"/>
    <property type="match status" value="1"/>
</dbReference>